<dbReference type="PROSITE" id="PS50977">
    <property type="entry name" value="HTH_TETR_2"/>
    <property type="match status" value="1"/>
</dbReference>
<dbReference type="EMBL" id="LYUD01000111">
    <property type="protein sequence ID" value="OAZ71193.1"/>
    <property type="molecule type" value="Genomic_DNA"/>
</dbReference>
<dbReference type="PATRIC" id="fig|438.10.peg.2242"/>
<dbReference type="Proteomes" id="UP000093796">
    <property type="component" value="Unassembled WGS sequence"/>
</dbReference>
<name>A0A0K0TCS0_ACEPA</name>
<dbReference type="InterPro" id="IPR001647">
    <property type="entry name" value="HTH_TetR"/>
</dbReference>
<sequence length="184" mass="20224">MGRRRTIDRESVLDSAELLVQKGGATALTLDAVAKAAGITKGGLQYCFGNKDDLITAMIDRWIAAFDLEIEKHAGPKASLAERARAYVLACRQIDAATQARMVGMLITLLQSPKYLNRIREWYAGWFGDCNVTAEDARQARTAIFAAEGAFLLRSFGFIAMDQSGWDSVFTDCLRLITPQAETP</sequence>
<dbReference type="eggNOG" id="COG1309">
    <property type="taxonomic scope" value="Bacteria"/>
</dbReference>
<proteinExistence type="predicted"/>
<dbReference type="InterPro" id="IPR050109">
    <property type="entry name" value="HTH-type_TetR-like_transc_reg"/>
</dbReference>
<dbReference type="GeneID" id="60376931"/>
<evidence type="ECO:0000313" key="3">
    <source>
        <dbReference type="Proteomes" id="UP000093796"/>
    </source>
</evidence>
<keyword evidence="1" id="KW-0238">DNA-binding</keyword>
<dbReference type="PRINTS" id="PR00455">
    <property type="entry name" value="HTHTETR"/>
</dbReference>
<dbReference type="GO" id="GO:0003700">
    <property type="term" value="F:DNA-binding transcription factor activity"/>
    <property type="evidence" value="ECO:0007669"/>
    <property type="project" value="TreeGrafter"/>
</dbReference>
<dbReference type="SUPFAM" id="SSF46689">
    <property type="entry name" value="Homeodomain-like"/>
    <property type="match status" value="1"/>
</dbReference>
<accession>A0A0K0TCS0</accession>
<dbReference type="Gene3D" id="1.10.357.10">
    <property type="entry name" value="Tetracycline Repressor, domain 2"/>
    <property type="match status" value="1"/>
</dbReference>
<dbReference type="PANTHER" id="PTHR30055:SF148">
    <property type="entry name" value="TETR-FAMILY TRANSCRIPTIONAL REGULATOR"/>
    <property type="match status" value="1"/>
</dbReference>
<evidence type="ECO:0000256" key="1">
    <source>
        <dbReference type="ARBA" id="ARBA00023125"/>
    </source>
</evidence>
<gene>
    <name evidence="2" type="ORF">SRCM100623_02110</name>
</gene>
<organism evidence="2 3">
    <name type="scientific">Acetobacter pasteurianus</name>
    <name type="common">Acetobacter turbidans</name>
    <dbReference type="NCBI Taxonomy" id="438"/>
    <lineage>
        <taxon>Bacteria</taxon>
        <taxon>Pseudomonadati</taxon>
        <taxon>Pseudomonadota</taxon>
        <taxon>Alphaproteobacteria</taxon>
        <taxon>Acetobacterales</taxon>
        <taxon>Acetobacteraceae</taxon>
        <taxon>Acetobacter</taxon>
    </lineage>
</organism>
<comment type="caution">
    <text evidence="2">The sequence shown here is derived from an EMBL/GenBank/DDBJ whole genome shotgun (WGS) entry which is preliminary data.</text>
</comment>
<dbReference type="RefSeq" id="WP_003624473.1">
    <property type="nucleotide sequence ID" value="NZ_BSCN01000021.1"/>
</dbReference>
<protein>
    <submittedName>
        <fullName evidence="2">Uncharacterized protein</fullName>
    </submittedName>
</protein>
<dbReference type="InterPro" id="IPR041479">
    <property type="entry name" value="TetR_CgmR_C"/>
</dbReference>
<dbReference type="GO" id="GO:0000976">
    <property type="term" value="F:transcription cis-regulatory region binding"/>
    <property type="evidence" value="ECO:0007669"/>
    <property type="project" value="TreeGrafter"/>
</dbReference>
<dbReference type="OMA" id="TREWYRS"/>
<dbReference type="Pfam" id="PF00440">
    <property type="entry name" value="TetR_N"/>
    <property type="match status" value="1"/>
</dbReference>
<dbReference type="InterPro" id="IPR009057">
    <property type="entry name" value="Homeodomain-like_sf"/>
</dbReference>
<dbReference type="AlphaFoldDB" id="A0A0K0TCS0"/>
<dbReference type="Pfam" id="PF17937">
    <property type="entry name" value="TetR_C_28"/>
    <property type="match status" value="1"/>
</dbReference>
<dbReference type="PANTHER" id="PTHR30055">
    <property type="entry name" value="HTH-TYPE TRANSCRIPTIONAL REGULATOR RUTR"/>
    <property type="match status" value="1"/>
</dbReference>
<reference evidence="2 3" key="1">
    <citation type="submission" date="2016-05" db="EMBL/GenBank/DDBJ databases">
        <title>Genome sequencing of Acetobacter pasteurianus strain SRCM100623.</title>
        <authorList>
            <person name="Song Y.R."/>
        </authorList>
    </citation>
    <scope>NUCLEOTIDE SEQUENCE [LARGE SCALE GENOMIC DNA]</scope>
    <source>
        <strain evidence="2 3">SRCM100623</strain>
    </source>
</reference>
<evidence type="ECO:0000313" key="2">
    <source>
        <dbReference type="EMBL" id="OAZ71193.1"/>
    </source>
</evidence>
<dbReference type="OrthoDB" id="9809772at2"/>